<dbReference type="AlphaFoldDB" id="A0A392R453"/>
<feature type="region of interest" description="Disordered" evidence="1">
    <location>
        <begin position="29"/>
        <end position="51"/>
    </location>
</feature>
<evidence type="ECO:0000256" key="1">
    <source>
        <dbReference type="SAM" id="MobiDB-lite"/>
    </source>
</evidence>
<evidence type="ECO:0000313" key="3">
    <source>
        <dbReference type="Proteomes" id="UP000265520"/>
    </source>
</evidence>
<proteinExistence type="predicted"/>
<protein>
    <submittedName>
        <fullName evidence="2">Uncharacterized protein</fullName>
    </submittedName>
</protein>
<dbReference type="EMBL" id="LXQA010184015">
    <property type="protein sequence ID" value="MCI31017.1"/>
    <property type="molecule type" value="Genomic_DNA"/>
</dbReference>
<organism evidence="2 3">
    <name type="scientific">Trifolium medium</name>
    <dbReference type="NCBI Taxonomy" id="97028"/>
    <lineage>
        <taxon>Eukaryota</taxon>
        <taxon>Viridiplantae</taxon>
        <taxon>Streptophyta</taxon>
        <taxon>Embryophyta</taxon>
        <taxon>Tracheophyta</taxon>
        <taxon>Spermatophyta</taxon>
        <taxon>Magnoliopsida</taxon>
        <taxon>eudicotyledons</taxon>
        <taxon>Gunneridae</taxon>
        <taxon>Pentapetalae</taxon>
        <taxon>rosids</taxon>
        <taxon>fabids</taxon>
        <taxon>Fabales</taxon>
        <taxon>Fabaceae</taxon>
        <taxon>Papilionoideae</taxon>
        <taxon>50 kb inversion clade</taxon>
        <taxon>NPAAA clade</taxon>
        <taxon>Hologalegina</taxon>
        <taxon>IRL clade</taxon>
        <taxon>Trifolieae</taxon>
        <taxon>Trifolium</taxon>
    </lineage>
</organism>
<evidence type="ECO:0000313" key="2">
    <source>
        <dbReference type="EMBL" id="MCI31017.1"/>
    </source>
</evidence>
<comment type="caution">
    <text evidence="2">The sequence shown here is derived from an EMBL/GenBank/DDBJ whole genome shotgun (WGS) entry which is preliminary data.</text>
</comment>
<reference evidence="2 3" key="1">
    <citation type="journal article" date="2018" name="Front. Plant Sci.">
        <title>Red Clover (Trifolium pratense) and Zigzag Clover (T. medium) - A Picture of Genomic Similarities and Differences.</title>
        <authorList>
            <person name="Dluhosova J."/>
            <person name="Istvanek J."/>
            <person name="Nedelnik J."/>
            <person name="Repkova J."/>
        </authorList>
    </citation>
    <scope>NUCLEOTIDE SEQUENCE [LARGE SCALE GENOMIC DNA]</scope>
    <source>
        <strain evidence="3">cv. 10/8</strain>
        <tissue evidence="2">Leaf</tissue>
    </source>
</reference>
<keyword evidence="3" id="KW-1185">Reference proteome</keyword>
<dbReference type="Proteomes" id="UP000265520">
    <property type="component" value="Unassembled WGS sequence"/>
</dbReference>
<name>A0A392R453_9FABA</name>
<accession>A0A392R453</accession>
<sequence>ALVKCGTFAIAREVGFENVLDHSRVSREDLAGTEGTVEDEGGGRDGLEDVGDPLDAAVEVGCQRKSRTEDG</sequence>
<feature type="non-terminal residue" evidence="2">
    <location>
        <position position="71"/>
    </location>
</feature>
<feature type="non-terminal residue" evidence="2">
    <location>
        <position position="1"/>
    </location>
</feature>